<dbReference type="Pfam" id="PF02525">
    <property type="entry name" value="Flavodoxin_2"/>
    <property type="match status" value="1"/>
</dbReference>
<comment type="caution">
    <text evidence="4">The sequence shown here is derived from an EMBL/GenBank/DDBJ whole genome shotgun (WGS) entry which is preliminary data.</text>
</comment>
<dbReference type="EMBL" id="QYBB01000001">
    <property type="protein sequence ID" value="RYC33789.1"/>
    <property type="molecule type" value="Genomic_DNA"/>
</dbReference>
<dbReference type="GO" id="GO:0003955">
    <property type="term" value="F:NAD(P)H dehydrogenase (quinone) activity"/>
    <property type="evidence" value="ECO:0007669"/>
    <property type="project" value="TreeGrafter"/>
</dbReference>
<comment type="similarity">
    <text evidence="1">Belongs to the NAD(P)H dehydrogenase (quinone) family.</text>
</comment>
<dbReference type="AlphaFoldDB" id="A0A4Q2UA97"/>
<proteinExistence type="inferred from homology"/>
<evidence type="ECO:0000256" key="1">
    <source>
        <dbReference type="ARBA" id="ARBA00006252"/>
    </source>
</evidence>
<dbReference type="InterPro" id="IPR003680">
    <property type="entry name" value="Flavodoxin_fold"/>
</dbReference>
<accession>A0A4Q2UA97</accession>
<gene>
    <name evidence="4" type="ORF">D3273_00600</name>
</gene>
<feature type="domain" description="Flavodoxin-like fold" evidence="3">
    <location>
        <begin position="1"/>
        <end position="207"/>
    </location>
</feature>
<dbReference type="PANTHER" id="PTHR10204">
    <property type="entry name" value="NAD P H OXIDOREDUCTASE-RELATED"/>
    <property type="match status" value="1"/>
</dbReference>
<dbReference type="Proteomes" id="UP000290759">
    <property type="component" value="Unassembled WGS sequence"/>
</dbReference>
<protein>
    <submittedName>
        <fullName evidence="4">Flavodoxin family protein</fullName>
    </submittedName>
</protein>
<dbReference type="SUPFAM" id="SSF52218">
    <property type="entry name" value="Flavoproteins"/>
    <property type="match status" value="1"/>
</dbReference>
<dbReference type="RefSeq" id="WP_129222648.1">
    <property type="nucleotide sequence ID" value="NZ_QYBB01000001.1"/>
</dbReference>
<dbReference type="PANTHER" id="PTHR10204:SF34">
    <property type="entry name" value="NAD(P)H DEHYDROGENASE [QUINONE] 1 ISOFORM 1"/>
    <property type="match status" value="1"/>
</dbReference>
<evidence type="ECO:0000259" key="3">
    <source>
        <dbReference type="Pfam" id="PF02525"/>
    </source>
</evidence>
<dbReference type="InterPro" id="IPR029039">
    <property type="entry name" value="Flavoprotein-like_sf"/>
</dbReference>
<evidence type="ECO:0000256" key="2">
    <source>
        <dbReference type="ARBA" id="ARBA00023002"/>
    </source>
</evidence>
<reference evidence="4 5" key="1">
    <citation type="submission" date="2018-12" db="EMBL/GenBank/DDBJ databases">
        <authorList>
            <person name="Grouzdev D.S."/>
            <person name="Krutkina M.S."/>
        </authorList>
    </citation>
    <scope>NUCLEOTIDE SEQUENCE [LARGE SCALE GENOMIC DNA]</scope>
    <source>
        <strain evidence="4 5">RmlP026</strain>
    </source>
</reference>
<keyword evidence="2" id="KW-0560">Oxidoreductase</keyword>
<sequence>MKILLVYAHPEPKSLTSSLRDIAVAALEGEGHEVKVSDLYAAAWKSEVDRADFSNLAAKDRLQVADASCSAFAAGALTPDVEAEQDKLLWADALILQFPLWWYAMPAILKGWVDRVYANGFAYGVGEHSDRRWGERFGEGTMAGKRAMLILTAGGWESHYGPRGVNGPLDDLLFPIHHGVLFYPGYAVLPPFVAFRVDRLDASGFDRLAGRLRERMQSLFTDAPIPFRQQNGGDYLIPELTLCPEIGDADASGFALHIETSRTT</sequence>
<dbReference type="OrthoDB" id="9798454at2"/>
<name>A0A4Q2UA97_9HYPH</name>
<dbReference type="InterPro" id="IPR051545">
    <property type="entry name" value="NAD(P)H_dehydrogenase_qn"/>
</dbReference>
<keyword evidence="5" id="KW-1185">Reference proteome</keyword>
<evidence type="ECO:0000313" key="4">
    <source>
        <dbReference type="EMBL" id="RYC33789.1"/>
    </source>
</evidence>
<reference evidence="4 5" key="2">
    <citation type="submission" date="2019-02" db="EMBL/GenBank/DDBJ databases">
        <title>'Lichenibacterium ramalinii' gen. nov. sp. nov., 'Lichenibacterium minor' gen. nov. sp. nov.</title>
        <authorList>
            <person name="Pankratov T."/>
        </authorList>
    </citation>
    <scope>NUCLEOTIDE SEQUENCE [LARGE SCALE GENOMIC DNA]</scope>
    <source>
        <strain evidence="4 5">RmlP026</strain>
    </source>
</reference>
<organism evidence="4 5">
    <name type="scientific">Lichenibacterium minor</name>
    <dbReference type="NCBI Taxonomy" id="2316528"/>
    <lineage>
        <taxon>Bacteria</taxon>
        <taxon>Pseudomonadati</taxon>
        <taxon>Pseudomonadota</taxon>
        <taxon>Alphaproteobacteria</taxon>
        <taxon>Hyphomicrobiales</taxon>
        <taxon>Lichenihabitantaceae</taxon>
        <taxon>Lichenibacterium</taxon>
    </lineage>
</organism>
<evidence type="ECO:0000313" key="5">
    <source>
        <dbReference type="Proteomes" id="UP000290759"/>
    </source>
</evidence>
<dbReference type="Gene3D" id="3.40.50.360">
    <property type="match status" value="1"/>
</dbReference>
<dbReference type="GO" id="GO:0005829">
    <property type="term" value="C:cytosol"/>
    <property type="evidence" value="ECO:0007669"/>
    <property type="project" value="TreeGrafter"/>
</dbReference>